<protein>
    <submittedName>
        <fullName evidence="3">Uncharacterized protein LOC120278572</fullName>
    </submittedName>
</protein>
<name>A0AB40CR40_DIOCR</name>
<gene>
    <name evidence="3" type="primary">LOC120278572</name>
</gene>
<organism evidence="2 3">
    <name type="scientific">Dioscorea cayennensis subsp. rotundata</name>
    <name type="common">White Guinea yam</name>
    <name type="synonym">Dioscorea rotundata</name>
    <dbReference type="NCBI Taxonomy" id="55577"/>
    <lineage>
        <taxon>Eukaryota</taxon>
        <taxon>Viridiplantae</taxon>
        <taxon>Streptophyta</taxon>
        <taxon>Embryophyta</taxon>
        <taxon>Tracheophyta</taxon>
        <taxon>Spermatophyta</taxon>
        <taxon>Magnoliopsida</taxon>
        <taxon>Liliopsida</taxon>
        <taxon>Dioscoreales</taxon>
        <taxon>Dioscoreaceae</taxon>
        <taxon>Dioscorea</taxon>
    </lineage>
</organism>
<evidence type="ECO:0000313" key="3">
    <source>
        <dbReference type="RefSeq" id="XP_039141256.1"/>
    </source>
</evidence>
<sequence>MKTIHNGVNTFLWFERWHNGILLKDYWPTLFSDCADPWITIRHFHQLLNNPESLFLSIPAESLSALIDINPECSHNQDDILSWALEKSGNFSVKSFYKFLIDGGLRSPLYSNFWKIRCPSKVTLFCWLAGEEKILTLTNLFKKGFNFQNSTNTCVLCHNASENLQHLFLDCAFTNRIWAFFLQVLDSNSLPQSIPSLWSKWITNLNPQLRILLDLISRAVTWNIWIQRNTRIFQFNALPHFSIIFKVANVLLSWFSTAADRHQHSLNEASQKIKRSLNFLSARESDPACDPAHDLAQE</sequence>
<proteinExistence type="predicted"/>
<dbReference type="Proteomes" id="UP001515500">
    <property type="component" value="Chromosome 16"/>
</dbReference>
<dbReference type="InterPro" id="IPR026960">
    <property type="entry name" value="RVT-Znf"/>
</dbReference>
<dbReference type="AlphaFoldDB" id="A0AB40CR40"/>
<dbReference type="PANTHER" id="PTHR36617">
    <property type="entry name" value="PROTEIN, PUTATIVE-RELATED"/>
    <property type="match status" value="1"/>
</dbReference>
<dbReference type="PANTHER" id="PTHR36617:SF16">
    <property type="entry name" value="OS04G0516500 PROTEIN"/>
    <property type="match status" value="1"/>
</dbReference>
<dbReference type="Pfam" id="PF13966">
    <property type="entry name" value="zf-RVT"/>
    <property type="match status" value="1"/>
</dbReference>
<accession>A0AB40CR40</accession>
<evidence type="ECO:0000313" key="2">
    <source>
        <dbReference type="Proteomes" id="UP001515500"/>
    </source>
</evidence>
<dbReference type="GeneID" id="120278572"/>
<reference evidence="3" key="1">
    <citation type="submission" date="2025-08" db="UniProtKB">
        <authorList>
            <consortium name="RefSeq"/>
        </authorList>
    </citation>
    <scope>IDENTIFICATION</scope>
</reference>
<keyword evidence="2" id="KW-1185">Reference proteome</keyword>
<feature type="domain" description="Reverse transcriptase zinc-binding" evidence="1">
    <location>
        <begin position="91"/>
        <end position="178"/>
    </location>
</feature>
<evidence type="ECO:0000259" key="1">
    <source>
        <dbReference type="Pfam" id="PF13966"/>
    </source>
</evidence>
<dbReference type="RefSeq" id="XP_039141256.1">
    <property type="nucleotide sequence ID" value="XM_039285322.1"/>
</dbReference>